<dbReference type="Pfam" id="PF02458">
    <property type="entry name" value="Transferase"/>
    <property type="match status" value="1"/>
</dbReference>
<dbReference type="Proteomes" id="UP000823775">
    <property type="component" value="Unassembled WGS sequence"/>
</dbReference>
<accession>A0ABS8SIH3</accession>
<comment type="caution">
    <text evidence="4">The sequence shown here is derived from an EMBL/GenBank/DDBJ whole genome shotgun (WGS) entry which is preliminary data.</text>
</comment>
<evidence type="ECO:0000256" key="1">
    <source>
        <dbReference type="ARBA" id="ARBA00009861"/>
    </source>
</evidence>
<keyword evidence="3" id="KW-0012">Acyltransferase</keyword>
<dbReference type="EMBL" id="JACEIK010000529">
    <property type="protein sequence ID" value="MCD7458610.1"/>
    <property type="molecule type" value="Genomic_DNA"/>
</dbReference>
<organism evidence="4 5">
    <name type="scientific">Datura stramonium</name>
    <name type="common">Jimsonweed</name>
    <name type="synonym">Common thornapple</name>
    <dbReference type="NCBI Taxonomy" id="4076"/>
    <lineage>
        <taxon>Eukaryota</taxon>
        <taxon>Viridiplantae</taxon>
        <taxon>Streptophyta</taxon>
        <taxon>Embryophyta</taxon>
        <taxon>Tracheophyta</taxon>
        <taxon>Spermatophyta</taxon>
        <taxon>Magnoliopsida</taxon>
        <taxon>eudicotyledons</taxon>
        <taxon>Gunneridae</taxon>
        <taxon>Pentapetalae</taxon>
        <taxon>asterids</taxon>
        <taxon>lamiids</taxon>
        <taxon>Solanales</taxon>
        <taxon>Solanaceae</taxon>
        <taxon>Solanoideae</taxon>
        <taxon>Datureae</taxon>
        <taxon>Datura</taxon>
    </lineage>
</organism>
<sequence length="449" mass="49931">MGSKLCIRQTWKRLVHTIAQVQPLTEKLIKPSSPTPSTHRLHKLSLLEQAQTHTYVPIGLFYSKEQLGEFSNHPTQISNILATSLSKTLELYYPYAGCLKDRRTIECNDVGAKFVQVKINSPMSQVVNHPNSDIKDLIFPKGLPWANDSPHYDGLSVLQLSYFDCGGIAISTCLSHKIGDGYSVYHFLKDWAALTRVPNAILSSPYFVQDSLYPSLPDGMVSPEFGSVLDGCIQKRYMFSSSQLRALKTYVAEDSGVQNPTRTEVISALIFKCFAAIAKANSGSFRNSTLVHFANERGFYPNLPSKSIGNVITNFCIPIAKEGDMNVPKIVSSIRREKQVFYNKDNVKKNKWATDIYELAKKGGELSYSLDSENEYVCTSLLQLPLHEVDFGWGKPVRTTIANGPNTNGFGIMDQGSEVEACVLLTEQDVPVFESDAQLFKFASSLPNN</sequence>
<dbReference type="PANTHER" id="PTHR31623:SF72">
    <property type="entry name" value="ACYLTRANSFERASE"/>
    <property type="match status" value="1"/>
</dbReference>
<evidence type="ECO:0000256" key="2">
    <source>
        <dbReference type="ARBA" id="ARBA00022679"/>
    </source>
</evidence>
<dbReference type="PANTHER" id="PTHR31623">
    <property type="entry name" value="F21J9.9"/>
    <property type="match status" value="1"/>
</dbReference>
<name>A0ABS8SIH3_DATST</name>
<reference evidence="4 5" key="1">
    <citation type="journal article" date="2021" name="BMC Genomics">
        <title>Datura genome reveals duplications of psychoactive alkaloid biosynthetic genes and high mutation rate following tissue culture.</title>
        <authorList>
            <person name="Rajewski A."/>
            <person name="Carter-House D."/>
            <person name="Stajich J."/>
            <person name="Litt A."/>
        </authorList>
    </citation>
    <scope>NUCLEOTIDE SEQUENCE [LARGE SCALE GENOMIC DNA]</scope>
    <source>
        <strain evidence="4">AR-01</strain>
    </source>
</reference>
<dbReference type="InterPro" id="IPR023213">
    <property type="entry name" value="CAT-like_dom_sf"/>
</dbReference>
<evidence type="ECO:0000256" key="3">
    <source>
        <dbReference type="ARBA" id="ARBA00023315"/>
    </source>
</evidence>
<proteinExistence type="inferred from homology"/>
<protein>
    <recommendedName>
        <fullName evidence="6">Acylsugar acyltransferase 3-like</fullName>
    </recommendedName>
</protein>
<comment type="similarity">
    <text evidence="1">Belongs to the plant acyltransferase family.</text>
</comment>
<evidence type="ECO:0000313" key="4">
    <source>
        <dbReference type="EMBL" id="MCD7458610.1"/>
    </source>
</evidence>
<gene>
    <name evidence="4" type="ORF">HAX54_038657</name>
</gene>
<dbReference type="Gene3D" id="3.30.559.10">
    <property type="entry name" value="Chloramphenicol acetyltransferase-like domain"/>
    <property type="match status" value="2"/>
</dbReference>
<keyword evidence="5" id="KW-1185">Reference proteome</keyword>
<evidence type="ECO:0008006" key="6">
    <source>
        <dbReference type="Google" id="ProtNLM"/>
    </source>
</evidence>
<evidence type="ECO:0000313" key="5">
    <source>
        <dbReference type="Proteomes" id="UP000823775"/>
    </source>
</evidence>
<keyword evidence="2" id="KW-0808">Transferase</keyword>